<evidence type="ECO:0000313" key="1">
    <source>
        <dbReference type="EMBL" id="KKZ69282.1"/>
    </source>
</evidence>
<accession>A0A2P2GCT0</accession>
<comment type="caution">
    <text evidence="1">The sequence shown here is derived from an EMBL/GenBank/DDBJ whole genome shotgun (WGS) entry which is preliminary data.</text>
</comment>
<reference evidence="1 2" key="1">
    <citation type="submission" date="2015-05" db="EMBL/GenBank/DDBJ databases">
        <title>Draft Genome assembly of Streptomyces showdoensis.</title>
        <authorList>
            <person name="Thapa K.K."/>
            <person name="Metsa-Ketela M."/>
        </authorList>
    </citation>
    <scope>NUCLEOTIDE SEQUENCE [LARGE SCALE GENOMIC DNA]</scope>
    <source>
        <strain evidence="1 2">ATCC 15227</strain>
    </source>
</reference>
<keyword evidence="2" id="KW-1185">Reference proteome</keyword>
<protein>
    <recommendedName>
        <fullName evidence="3">Winged helix DNA-binding domain-containing protein</fullName>
    </recommendedName>
</protein>
<dbReference type="InterPro" id="IPR009351">
    <property type="entry name" value="AlkZ-like"/>
</dbReference>
<dbReference type="PANTHER" id="PTHR38479:SF2">
    <property type="entry name" value="WINGED HELIX DNA-BINDING DOMAIN-CONTAINING PROTEIN"/>
    <property type="match status" value="1"/>
</dbReference>
<name>A0A2P2GCT0_STREW</name>
<dbReference type="EMBL" id="LAQS01000101">
    <property type="protein sequence ID" value="KKZ69282.1"/>
    <property type="molecule type" value="Genomic_DNA"/>
</dbReference>
<dbReference type="Proteomes" id="UP000265325">
    <property type="component" value="Unassembled WGS sequence"/>
</dbReference>
<dbReference type="RefSeq" id="WP_046912178.1">
    <property type="nucleotide sequence ID" value="NZ_BAAAXG010000026.1"/>
</dbReference>
<gene>
    <name evidence="1" type="ORF">VO63_34965</name>
</gene>
<sequence length="400" mass="43217">MSRGEKKQARTVGPEERRARLALRHRLAGGARAATAEEVAGALVALHATDPATVFLAAGARLVDGPDPVAEVERALYGERTLTRMHGMRHTVFVVPSGLAAVVHSSTSTAAAARERASLLKQLAAGSDLDAAWLAETERLVLAELAQRGEATGAELGTAVPRLREQYVYGVGTAQEGPQSVSTRVLRVLGMEGRIARGRPQGSWTSSRFRWALTPAHEELPPAEARSELVRRWLAAYGPATETDLKWWTGWKVTDVRHALAALGAEPVALDDGTVGHLLPDDLDPVRPDAAGPWAALLPALDPTPMGWQARDWYLDPDHRPALFDRSGNIGPTVWWDGRIVGGWAQRPDGVIVHRFLTDVGAEAVRAVEAEAARLAEWVGEVRVTPRFRTPLERELAAGT</sequence>
<dbReference type="Pfam" id="PF06224">
    <property type="entry name" value="AlkZ-like"/>
    <property type="match status" value="1"/>
</dbReference>
<proteinExistence type="predicted"/>
<evidence type="ECO:0008006" key="3">
    <source>
        <dbReference type="Google" id="ProtNLM"/>
    </source>
</evidence>
<organism evidence="1 2">
    <name type="scientific">Streptomyces showdoensis</name>
    <dbReference type="NCBI Taxonomy" id="68268"/>
    <lineage>
        <taxon>Bacteria</taxon>
        <taxon>Bacillati</taxon>
        <taxon>Actinomycetota</taxon>
        <taxon>Actinomycetes</taxon>
        <taxon>Kitasatosporales</taxon>
        <taxon>Streptomycetaceae</taxon>
        <taxon>Streptomyces</taxon>
    </lineage>
</organism>
<evidence type="ECO:0000313" key="2">
    <source>
        <dbReference type="Proteomes" id="UP000265325"/>
    </source>
</evidence>
<dbReference type="PANTHER" id="PTHR38479">
    <property type="entry name" value="LMO0824 PROTEIN"/>
    <property type="match status" value="1"/>
</dbReference>
<dbReference type="OrthoDB" id="9148135at2"/>
<dbReference type="AlphaFoldDB" id="A0A2P2GCT0"/>